<keyword evidence="2" id="KW-0238">DNA-binding</keyword>
<dbReference type="Gene3D" id="3.40.50.1390">
    <property type="entry name" value="Resolvase, N-terminal catalytic domain"/>
    <property type="match status" value="1"/>
</dbReference>
<dbReference type="GO" id="GO:0003677">
    <property type="term" value="F:DNA binding"/>
    <property type="evidence" value="ECO:0007669"/>
    <property type="project" value="UniProtKB-KW"/>
</dbReference>
<dbReference type="HOGENOM" id="CLU_010686_8_3_9"/>
<accession>A0A0F4KTS2</accession>
<organism evidence="7 8">
    <name type="scientific">Bombilactobacillus mellis</name>
    <dbReference type="NCBI Taxonomy" id="1218508"/>
    <lineage>
        <taxon>Bacteria</taxon>
        <taxon>Bacillati</taxon>
        <taxon>Bacillota</taxon>
        <taxon>Bacilli</taxon>
        <taxon>Lactobacillales</taxon>
        <taxon>Lactobacillaceae</taxon>
        <taxon>Bombilactobacillus</taxon>
    </lineage>
</organism>
<dbReference type="EMBL" id="JXBZ01000004">
    <property type="protein sequence ID" value="KJY49443.1"/>
    <property type="molecule type" value="Genomic_DNA"/>
</dbReference>
<dbReference type="PROSITE" id="PS51736">
    <property type="entry name" value="RECOMBINASES_3"/>
    <property type="match status" value="1"/>
</dbReference>
<dbReference type="Proteomes" id="UP000033695">
    <property type="component" value="Unassembled WGS sequence"/>
</dbReference>
<keyword evidence="8" id="KW-1185">Reference proteome</keyword>
<dbReference type="STRING" id="1218508.JG29_04970"/>
<keyword evidence="1" id="KW-0229">DNA integration</keyword>
<dbReference type="GO" id="GO:0000150">
    <property type="term" value="F:DNA strand exchange activity"/>
    <property type="evidence" value="ECO:0007669"/>
    <property type="project" value="InterPro"/>
</dbReference>
<evidence type="ECO:0000256" key="4">
    <source>
        <dbReference type="PIRSR" id="PIRSR606118-50"/>
    </source>
</evidence>
<sequence length="142" mass="16266">MIIGYARVSTAGQDLDAQIEELKNKGAQKIYSEKFTGTRVDRPVFKKVLKKLKKGDTLMVNKLDRFARNTVEDIQVVKKLFDKKIAVHILNIGIIEDTPTGRLIFNVFSAFAEFERDMILTRTQEGKMYARMHNPNFKEGNA</sequence>
<evidence type="ECO:0000313" key="7">
    <source>
        <dbReference type="EMBL" id="KJY49443.1"/>
    </source>
</evidence>
<dbReference type="PANTHER" id="PTHR30461">
    <property type="entry name" value="DNA-INVERTASE FROM LAMBDOID PROPHAGE"/>
    <property type="match status" value="1"/>
</dbReference>
<proteinExistence type="predicted"/>
<evidence type="ECO:0000259" key="6">
    <source>
        <dbReference type="PROSITE" id="PS51736"/>
    </source>
</evidence>
<dbReference type="GO" id="GO:0015074">
    <property type="term" value="P:DNA integration"/>
    <property type="evidence" value="ECO:0007669"/>
    <property type="project" value="UniProtKB-KW"/>
</dbReference>
<evidence type="ECO:0000256" key="5">
    <source>
        <dbReference type="PROSITE-ProRule" id="PRU10137"/>
    </source>
</evidence>
<evidence type="ECO:0000256" key="1">
    <source>
        <dbReference type="ARBA" id="ARBA00022908"/>
    </source>
</evidence>
<dbReference type="InterPro" id="IPR006119">
    <property type="entry name" value="Resolv_N"/>
</dbReference>
<gene>
    <name evidence="7" type="ORF">JG29_04970</name>
</gene>
<dbReference type="SMART" id="SM00857">
    <property type="entry name" value="Resolvase"/>
    <property type="match status" value="1"/>
</dbReference>
<name>A0A0F4KTS2_9LACO</name>
<feature type="active site" description="O-(5'-phospho-DNA)-serine intermediate" evidence="4 5">
    <location>
        <position position="9"/>
    </location>
</feature>
<feature type="domain" description="Resolvase/invertase-type recombinase catalytic" evidence="6">
    <location>
        <begin position="1"/>
        <end position="134"/>
    </location>
</feature>
<dbReference type="OrthoDB" id="9797501at2"/>
<dbReference type="InterPro" id="IPR050639">
    <property type="entry name" value="SSR_resolvase"/>
</dbReference>
<evidence type="ECO:0000313" key="8">
    <source>
        <dbReference type="Proteomes" id="UP000033695"/>
    </source>
</evidence>
<dbReference type="PATRIC" id="fig|1218508.4.peg.508"/>
<dbReference type="CDD" id="cd03768">
    <property type="entry name" value="SR_ResInv"/>
    <property type="match status" value="1"/>
</dbReference>
<dbReference type="SUPFAM" id="SSF53041">
    <property type="entry name" value="Resolvase-like"/>
    <property type="match status" value="1"/>
</dbReference>
<dbReference type="PANTHER" id="PTHR30461:SF2">
    <property type="entry name" value="SERINE RECOMBINASE PINE-RELATED"/>
    <property type="match status" value="1"/>
</dbReference>
<dbReference type="PROSITE" id="PS00397">
    <property type="entry name" value="RECOMBINASES_1"/>
    <property type="match status" value="1"/>
</dbReference>
<protein>
    <submittedName>
        <fullName evidence="7">Putative resolvase</fullName>
    </submittedName>
</protein>
<dbReference type="Pfam" id="PF00239">
    <property type="entry name" value="Resolvase"/>
    <property type="match status" value="1"/>
</dbReference>
<evidence type="ECO:0000256" key="3">
    <source>
        <dbReference type="ARBA" id="ARBA00023172"/>
    </source>
</evidence>
<keyword evidence="3" id="KW-0233">DNA recombination</keyword>
<dbReference type="InterPro" id="IPR036162">
    <property type="entry name" value="Resolvase-like_N_sf"/>
</dbReference>
<evidence type="ECO:0000256" key="2">
    <source>
        <dbReference type="ARBA" id="ARBA00023125"/>
    </source>
</evidence>
<dbReference type="AlphaFoldDB" id="A0A0F4KTS2"/>
<comment type="caution">
    <text evidence="7">The sequence shown here is derived from an EMBL/GenBank/DDBJ whole genome shotgun (WGS) entry which is preliminary data.</text>
</comment>
<reference evidence="7 8" key="1">
    <citation type="submission" date="2014-12" db="EMBL/GenBank/DDBJ databases">
        <title>Comparative genomics of the lactic acid bacteria isolated from the honey bee gut.</title>
        <authorList>
            <person name="Ellegaard K.M."/>
            <person name="Tamarit D."/>
            <person name="Javelind E."/>
            <person name="Olofsson T."/>
            <person name="Andersson S.G."/>
            <person name="Vasquez A."/>
        </authorList>
    </citation>
    <scope>NUCLEOTIDE SEQUENCE [LARGE SCALE GENOMIC DNA]</scope>
    <source>
        <strain evidence="7 8">Hon2</strain>
    </source>
</reference>
<dbReference type="InterPro" id="IPR006118">
    <property type="entry name" value="Recombinase_CS"/>
</dbReference>